<comment type="caution">
    <text evidence="1">The sequence shown here is derived from an EMBL/GenBank/DDBJ whole genome shotgun (WGS) entry which is preliminary data.</text>
</comment>
<organism evidence="1 2">
    <name type="scientific">Artomyces pyxidatus</name>
    <dbReference type="NCBI Taxonomy" id="48021"/>
    <lineage>
        <taxon>Eukaryota</taxon>
        <taxon>Fungi</taxon>
        <taxon>Dikarya</taxon>
        <taxon>Basidiomycota</taxon>
        <taxon>Agaricomycotina</taxon>
        <taxon>Agaricomycetes</taxon>
        <taxon>Russulales</taxon>
        <taxon>Auriscalpiaceae</taxon>
        <taxon>Artomyces</taxon>
    </lineage>
</organism>
<dbReference type="EMBL" id="MU277246">
    <property type="protein sequence ID" value="KAI0057493.1"/>
    <property type="molecule type" value="Genomic_DNA"/>
</dbReference>
<proteinExistence type="predicted"/>
<keyword evidence="2" id="KW-1185">Reference proteome</keyword>
<reference evidence="1" key="2">
    <citation type="journal article" date="2022" name="New Phytol.">
        <title>Evolutionary transition to the ectomycorrhizal habit in the genomes of a hyperdiverse lineage of mushroom-forming fungi.</title>
        <authorList>
            <person name="Looney B."/>
            <person name="Miyauchi S."/>
            <person name="Morin E."/>
            <person name="Drula E."/>
            <person name="Courty P.E."/>
            <person name="Kohler A."/>
            <person name="Kuo A."/>
            <person name="LaButti K."/>
            <person name="Pangilinan J."/>
            <person name="Lipzen A."/>
            <person name="Riley R."/>
            <person name="Andreopoulos W."/>
            <person name="He G."/>
            <person name="Johnson J."/>
            <person name="Nolan M."/>
            <person name="Tritt A."/>
            <person name="Barry K.W."/>
            <person name="Grigoriev I.V."/>
            <person name="Nagy L.G."/>
            <person name="Hibbett D."/>
            <person name="Henrissat B."/>
            <person name="Matheny P.B."/>
            <person name="Labbe J."/>
            <person name="Martin F.M."/>
        </authorList>
    </citation>
    <scope>NUCLEOTIDE SEQUENCE</scope>
    <source>
        <strain evidence="1">HHB10654</strain>
    </source>
</reference>
<gene>
    <name evidence="1" type="ORF">BV25DRAFT_1920085</name>
</gene>
<evidence type="ECO:0000313" key="1">
    <source>
        <dbReference type="EMBL" id="KAI0057493.1"/>
    </source>
</evidence>
<sequence>MKLESTLFSERHGRRESVAPYTSRDEAREDRKRSVPVHRQLFPLHTLQDRPRAVKCQVAGCDCSQAIAASLSHNSLRRPNDRAETESGYYSSTALPAEHQDLPHRISNCVDKPRRPFVVFDRQSNLRARVDERLDARSDIVAGPTDSTSAIRAPSESADSIGLPLDHLSDETSSTLALEKADTTLPESQDPEAAPRSATDTVETLPIPLDTPATPKTKTRRSSENGIVEAAPVSSHLPETPPNVDRSTRLLRSAASTAAKAESPSSGTLNQLQGVRSCKAKVRNHGYMHWFESTGSAPIASPKPCQPNALGDIYIHKYEHSLTPQLWVWTAGGWETVQVGDAHPSRKGDMKDHCLHLLESGIPRWITKKSVSTYRGRVKKADEFD</sequence>
<name>A0ACB8SM01_9AGAM</name>
<dbReference type="Proteomes" id="UP000814140">
    <property type="component" value="Unassembled WGS sequence"/>
</dbReference>
<protein>
    <submittedName>
        <fullName evidence="1">Uncharacterized protein</fullName>
    </submittedName>
</protein>
<reference evidence="1" key="1">
    <citation type="submission" date="2021-03" db="EMBL/GenBank/DDBJ databases">
        <authorList>
            <consortium name="DOE Joint Genome Institute"/>
            <person name="Ahrendt S."/>
            <person name="Looney B.P."/>
            <person name="Miyauchi S."/>
            <person name="Morin E."/>
            <person name="Drula E."/>
            <person name="Courty P.E."/>
            <person name="Chicoki N."/>
            <person name="Fauchery L."/>
            <person name="Kohler A."/>
            <person name="Kuo A."/>
            <person name="Labutti K."/>
            <person name="Pangilinan J."/>
            <person name="Lipzen A."/>
            <person name="Riley R."/>
            <person name="Andreopoulos W."/>
            <person name="He G."/>
            <person name="Johnson J."/>
            <person name="Barry K.W."/>
            <person name="Grigoriev I.V."/>
            <person name="Nagy L."/>
            <person name="Hibbett D."/>
            <person name="Henrissat B."/>
            <person name="Matheny P.B."/>
            <person name="Labbe J."/>
            <person name="Martin F."/>
        </authorList>
    </citation>
    <scope>NUCLEOTIDE SEQUENCE</scope>
    <source>
        <strain evidence="1">HHB10654</strain>
    </source>
</reference>
<accession>A0ACB8SM01</accession>
<evidence type="ECO:0000313" key="2">
    <source>
        <dbReference type="Proteomes" id="UP000814140"/>
    </source>
</evidence>